<feature type="domain" description="Cytochrome c" evidence="5">
    <location>
        <begin position="236"/>
        <end position="325"/>
    </location>
</feature>
<dbReference type="RefSeq" id="WP_127342660.1">
    <property type="nucleotide sequence ID" value="NZ_RJJX01000003.1"/>
</dbReference>
<sequence length="325" mass="37098">MRKYISYLLTLLFSFGIFTSCDKDRNHPGYSYFPDMVQSRAFEPYSENPNFKDGQSLRLPPPGTIPREIIPYHFEKTLEDRALAGRTVFNPDKMKIRDVAAGKKLYKIYCYNCHGLKGNGKGFLFTSGKYPYQPRSLVTDILKNTPRGEIFHVITVGFGVMGAHGPQIKQKDRWKIIEYIKVKLQGHKLGERTLAVAKTSPKESYAEFEARLAKLYSGSKGIGSVKSVKLGTLNLSMAQEGEKIYKQMCTSCHKPTKRYIGPAPLGIFDRRTPEWIMNMILNPNEMVSNDPIAKELLKRYVSPMADQNLTTEEARKVLEYFRTIK</sequence>
<dbReference type="SUPFAM" id="SSF46626">
    <property type="entry name" value="Cytochrome c"/>
    <property type="match status" value="2"/>
</dbReference>
<dbReference type="Proteomes" id="UP000282985">
    <property type="component" value="Unassembled WGS sequence"/>
</dbReference>
<comment type="caution">
    <text evidence="6">The sequence shown here is derived from an EMBL/GenBank/DDBJ whole genome shotgun (WGS) entry which is preliminary data.</text>
</comment>
<dbReference type="Pfam" id="PF00034">
    <property type="entry name" value="Cytochrom_C"/>
    <property type="match status" value="1"/>
</dbReference>
<dbReference type="GO" id="GO:0009055">
    <property type="term" value="F:electron transfer activity"/>
    <property type="evidence" value="ECO:0007669"/>
    <property type="project" value="InterPro"/>
</dbReference>
<feature type="domain" description="Cytochrome c" evidence="5">
    <location>
        <begin position="97"/>
        <end position="184"/>
    </location>
</feature>
<dbReference type="AlphaFoldDB" id="A0A434AY57"/>
<name>A0A434AY57_9BACT</name>
<accession>A0A434AY57</accession>
<dbReference type="Pfam" id="PF13442">
    <property type="entry name" value="Cytochrome_CBB3"/>
    <property type="match status" value="1"/>
</dbReference>
<evidence type="ECO:0000256" key="1">
    <source>
        <dbReference type="ARBA" id="ARBA00022617"/>
    </source>
</evidence>
<dbReference type="InterPro" id="IPR009056">
    <property type="entry name" value="Cyt_c-like_dom"/>
</dbReference>
<evidence type="ECO:0000313" key="7">
    <source>
        <dbReference type="Proteomes" id="UP000282985"/>
    </source>
</evidence>
<dbReference type="Gene3D" id="1.10.760.10">
    <property type="entry name" value="Cytochrome c-like domain"/>
    <property type="match status" value="2"/>
</dbReference>
<dbReference type="PANTHER" id="PTHR40394:SF2">
    <property type="entry name" value="QUINOL:CYTOCHROME C OXIDOREDUCTASE MEMBRANE PROTEIN"/>
    <property type="match status" value="1"/>
</dbReference>
<dbReference type="PROSITE" id="PS51257">
    <property type="entry name" value="PROKAR_LIPOPROTEIN"/>
    <property type="match status" value="1"/>
</dbReference>
<dbReference type="PANTHER" id="PTHR40394">
    <property type="entry name" value="LIPOPROTEIN-RELATED"/>
    <property type="match status" value="1"/>
</dbReference>
<proteinExistence type="predicted"/>
<dbReference type="EMBL" id="RJJX01000003">
    <property type="protein sequence ID" value="RUT79369.1"/>
    <property type="molecule type" value="Genomic_DNA"/>
</dbReference>
<organism evidence="6 7">
    <name type="scientific">Ancylomarina longa</name>
    <dbReference type="NCBI Taxonomy" id="2487017"/>
    <lineage>
        <taxon>Bacteria</taxon>
        <taxon>Pseudomonadati</taxon>
        <taxon>Bacteroidota</taxon>
        <taxon>Bacteroidia</taxon>
        <taxon>Marinilabiliales</taxon>
        <taxon>Marinifilaceae</taxon>
        <taxon>Ancylomarina</taxon>
    </lineage>
</organism>
<keyword evidence="2 4" id="KW-0479">Metal-binding</keyword>
<keyword evidence="7" id="KW-1185">Reference proteome</keyword>
<dbReference type="PROSITE" id="PS51007">
    <property type="entry name" value="CYTC"/>
    <property type="match status" value="2"/>
</dbReference>
<keyword evidence="3 4" id="KW-0408">Iron</keyword>
<evidence type="ECO:0000256" key="2">
    <source>
        <dbReference type="ARBA" id="ARBA00022723"/>
    </source>
</evidence>
<dbReference type="OrthoDB" id="9796771at2"/>
<evidence type="ECO:0000256" key="4">
    <source>
        <dbReference type="PROSITE-ProRule" id="PRU00433"/>
    </source>
</evidence>
<keyword evidence="1 4" id="KW-0349">Heme</keyword>
<evidence type="ECO:0000313" key="6">
    <source>
        <dbReference type="EMBL" id="RUT79369.1"/>
    </source>
</evidence>
<evidence type="ECO:0000256" key="3">
    <source>
        <dbReference type="ARBA" id="ARBA00023004"/>
    </source>
</evidence>
<dbReference type="InterPro" id="IPR036909">
    <property type="entry name" value="Cyt_c-like_dom_sf"/>
</dbReference>
<evidence type="ECO:0000259" key="5">
    <source>
        <dbReference type="PROSITE" id="PS51007"/>
    </source>
</evidence>
<dbReference type="GO" id="GO:0046872">
    <property type="term" value="F:metal ion binding"/>
    <property type="evidence" value="ECO:0007669"/>
    <property type="project" value="UniProtKB-KW"/>
</dbReference>
<protein>
    <recommendedName>
        <fullName evidence="5">Cytochrome c domain-containing protein</fullName>
    </recommendedName>
</protein>
<dbReference type="GO" id="GO:0020037">
    <property type="term" value="F:heme binding"/>
    <property type="evidence" value="ECO:0007669"/>
    <property type="project" value="InterPro"/>
</dbReference>
<gene>
    <name evidence="6" type="ORF">DLK05_03875</name>
</gene>
<reference evidence="6 7" key="1">
    <citation type="submission" date="2018-11" db="EMBL/GenBank/DDBJ databases">
        <title>Parancylomarina longa gen. nov., sp. nov., isolated from sediments of southern Okinawa.</title>
        <authorList>
            <person name="Fu T."/>
        </authorList>
    </citation>
    <scope>NUCLEOTIDE SEQUENCE [LARGE SCALE GENOMIC DNA]</scope>
    <source>
        <strain evidence="6 7">T3-2 S1-C</strain>
    </source>
</reference>